<dbReference type="EMBL" id="BKCJ010534717">
    <property type="protein sequence ID" value="GFB01908.1"/>
    <property type="molecule type" value="Genomic_DNA"/>
</dbReference>
<organism evidence="1">
    <name type="scientific">Tanacetum cinerariifolium</name>
    <name type="common">Dalmatian daisy</name>
    <name type="synonym">Chrysanthemum cinerariifolium</name>
    <dbReference type="NCBI Taxonomy" id="118510"/>
    <lineage>
        <taxon>Eukaryota</taxon>
        <taxon>Viridiplantae</taxon>
        <taxon>Streptophyta</taxon>
        <taxon>Embryophyta</taxon>
        <taxon>Tracheophyta</taxon>
        <taxon>Spermatophyta</taxon>
        <taxon>Magnoliopsida</taxon>
        <taxon>eudicotyledons</taxon>
        <taxon>Gunneridae</taxon>
        <taxon>Pentapetalae</taxon>
        <taxon>asterids</taxon>
        <taxon>campanulids</taxon>
        <taxon>Asterales</taxon>
        <taxon>Asteraceae</taxon>
        <taxon>Asteroideae</taxon>
        <taxon>Anthemideae</taxon>
        <taxon>Anthemidinae</taxon>
        <taxon>Tanacetum</taxon>
    </lineage>
</organism>
<feature type="non-terminal residue" evidence="1">
    <location>
        <position position="1"/>
    </location>
</feature>
<reference evidence="1" key="1">
    <citation type="journal article" date="2019" name="Sci. Rep.">
        <title>Draft genome of Tanacetum cinerariifolium, the natural source of mosquito coil.</title>
        <authorList>
            <person name="Yamashiro T."/>
            <person name="Shiraishi A."/>
            <person name="Satake H."/>
            <person name="Nakayama K."/>
        </authorList>
    </citation>
    <scope>NUCLEOTIDE SEQUENCE</scope>
</reference>
<gene>
    <name evidence="1" type="ORF">Tci_673879</name>
</gene>
<proteinExistence type="predicted"/>
<evidence type="ECO:0000313" key="1">
    <source>
        <dbReference type="EMBL" id="GFB01908.1"/>
    </source>
</evidence>
<accession>A0A699KQB2</accession>
<dbReference type="AlphaFoldDB" id="A0A699KQB2"/>
<comment type="caution">
    <text evidence="1">The sequence shown here is derived from an EMBL/GenBank/DDBJ whole genome shotgun (WGS) entry which is preliminary data.</text>
</comment>
<name>A0A699KQB2_TANCI</name>
<protein>
    <submittedName>
        <fullName evidence="1">Uncharacterized protein</fullName>
    </submittedName>
</protein>
<sequence length="148" mass="16342">VVSKFVPYATMELVYSDDMGSLVGNLGSPVILFGRCMAYEQVADMKEPFDLSKVKGYHSSYKEVHTQDINDLAIATFLWVDEFMADPLAPIEASLSKKPPSLYRPAPSRTQVPLLSSQRASPSLILVSNLMSPPTDVFVMKPQSSQLQ</sequence>